<dbReference type="EMBL" id="FNDZ01000013">
    <property type="protein sequence ID" value="SDJ30519.1"/>
    <property type="molecule type" value="Genomic_DNA"/>
</dbReference>
<sequence length="84" mass="9633">MEDKKSYINRLSRLEGQIWGISKMLEEDRSCQDVVTQLSAVKAGIDKVMALMVTENLLTCVAEENTEDQREKVEQALKLIFKSR</sequence>
<dbReference type="PANTHER" id="PTHR33677:SF5">
    <property type="entry name" value="TRANSCRIPTIONAL REPRESSOR FRMR"/>
    <property type="match status" value="1"/>
</dbReference>
<accession>A0A1G8SMP3</accession>
<evidence type="ECO:0000313" key="1">
    <source>
        <dbReference type="EMBL" id="SDJ30519.1"/>
    </source>
</evidence>
<dbReference type="GO" id="GO:0045892">
    <property type="term" value="P:negative regulation of DNA-templated transcription"/>
    <property type="evidence" value="ECO:0007669"/>
    <property type="project" value="UniProtKB-ARBA"/>
</dbReference>
<reference evidence="1 2" key="1">
    <citation type="submission" date="2016-10" db="EMBL/GenBank/DDBJ databases">
        <authorList>
            <person name="de Groot N.N."/>
        </authorList>
    </citation>
    <scope>NUCLEOTIDE SEQUENCE [LARGE SCALE GENOMIC DNA]</scope>
    <source>
        <strain evidence="1 2">CGMCC 1.5058</strain>
    </source>
</reference>
<dbReference type="AlphaFoldDB" id="A0A1G8SMP3"/>
<proteinExistence type="predicted"/>
<keyword evidence="1" id="KW-0238">DNA-binding</keyword>
<name>A0A1G8SMP3_9CLOT</name>
<dbReference type="PANTHER" id="PTHR33677">
    <property type="entry name" value="TRANSCRIPTIONAL REPRESSOR FRMR-RELATED"/>
    <property type="match status" value="1"/>
</dbReference>
<dbReference type="Proteomes" id="UP000183255">
    <property type="component" value="Unassembled WGS sequence"/>
</dbReference>
<protein>
    <submittedName>
        <fullName evidence="1">DNA-binding transcriptional regulator, FrmR family</fullName>
    </submittedName>
</protein>
<dbReference type="GO" id="GO:0046872">
    <property type="term" value="F:metal ion binding"/>
    <property type="evidence" value="ECO:0007669"/>
    <property type="project" value="InterPro"/>
</dbReference>
<dbReference type="GO" id="GO:0003677">
    <property type="term" value="F:DNA binding"/>
    <property type="evidence" value="ECO:0007669"/>
    <property type="project" value="UniProtKB-KW"/>
</dbReference>
<gene>
    <name evidence="1" type="ORF">SAMN05421804_11312</name>
</gene>
<dbReference type="InterPro" id="IPR003735">
    <property type="entry name" value="Metal_Tscrpt_repr"/>
</dbReference>
<organism evidence="1 2">
    <name type="scientific">Proteiniclasticum ruminis</name>
    <dbReference type="NCBI Taxonomy" id="398199"/>
    <lineage>
        <taxon>Bacteria</taxon>
        <taxon>Bacillati</taxon>
        <taxon>Bacillota</taxon>
        <taxon>Clostridia</taxon>
        <taxon>Eubacteriales</taxon>
        <taxon>Clostridiaceae</taxon>
        <taxon>Proteiniclasticum</taxon>
    </lineage>
</organism>
<dbReference type="Gene3D" id="1.20.58.1000">
    <property type="entry name" value="Metal-sensitive repressor, helix protomer"/>
    <property type="match status" value="1"/>
</dbReference>
<dbReference type="Pfam" id="PF02583">
    <property type="entry name" value="Trns_repr_metal"/>
    <property type="match status" value="1"/>
</dbReference>
<dbReference type="RefSeq" id="WP_031577477.1">
    <property type="nucleotide sequence ID" value="NZ_FNDZ01000013.1"/>
</dbReference>
<dbReference type="InterPro" id="IPR038390">
    <property type="entry name" value="Metal_Tscrpt_repr_sf"/>
</dbReference>
<evidence type="ECO:0000313" key="2">
    <source>
        <dbReference type="Proteomes" id="UP000183255"/>
    </source>
</evidence>